<dbReference type="PANTHER" id="PTHR44154:SF1">
    <property type="entry name" value="QUINONE OXIDOREDUCTASE"/>
    <property type="match status" value="1"/>
</dbReference>
<evidence type="ECO:0000313" key="4">
    <source>
        <dbReference type="Proteomes" id="UP000233750"/>
    </source>
</evidence>
<dbReference type="Gene3D" id="3.40.50.720">
    <property type="entry name" value="NAD(P)-binding Rossmann-like Domain"/>
    <property type="match status" value="1"/>
</dbReference>
<sequence length="316" mass="33003">MSVQAVVMDEFGGPDVLAVREIERPEAGPGEILVRVFASGTNPVEAKIRQGVAIPDLELPAVLGGDVSGVVAAVGPGVTDFAEGDEVFYTPEMASRLGSYTELNVVAAAIAAPKPRGLSHVEAAAIPLAGGTAWEAIVRRLAVRPGETVLVHAGAGGVGSFAVQFAIAAGARVLATAGPDNQDLLRDLGAVPIDYHETDPVEAVFEHTGGRGADAVLDLVGGENVAKSSAAARAFGRIATVLPPKGELRALYQRNQELHGILLTRERGRLEELTPLFERGQARPVVDQVLPLDQVRRAHERLDSGHGRGKTVLALT</sequence>
<dbReference type="SUPFAM" id="SSF50129">
    <property type="entry name" value="GroES-like"/>
    <property type="match status" value="1"/>
</dbReference>
<dbReference type="GO" id="GO:0016491">
    <property type="term" value="F:oxidoreductase activity"/>
    <property type="evidence" value="ECO:0007669"/>
    <property type="project" value="InterPro"/>
</dbReference>
<dbReference type="Pfam" id="PF13602">
    <property type="entry name" value="ADH_zinc_N_2"/>
    <property type="match status" value="1"/>
</dbReference>
<dbReference type="InterPro" id="IPR051603">
    <property type="entry name" value="Zinc-ADH_QOR/CCCR"/>
</dbReference>
<dbReference type="Proteomes" id="UP000233750">
    <property type="component" value="Unassembled WGS sequence"/>
</dbReference>
<dbReference type="AlphaFoldDB" id="A0A2N3WUI3"/>
<dbReference type="InterPro" id="IPR036291">
    <property type="entry name" value="NAD(P)-bd_dom_sf"/>
</dbReference>
<dbReference type="RefSeq" id="WP_220816321.1">
    <property type="nucleotide sequence ID" value="NZ_JACJHR010000001.1"/>
</dbReference>
<organism evidence="3 4">
    <name type="scientific">Amycolatopsis echigonensis</name>
    <dbReference type="NCBI Taxonomy" id="2576905"/>
    <lineage>
        <taxon>Bacteria</taxon>
        <taxon>Bacillati</taxon>
        <taxon>Actinomycetota</taxon>
        <taxon>Actinomycetes</taxon>
        <taxon>Pseudonocardiales</taxon>
        <taxon>Pseudonocardiaceae</taxon>
        <taxon>Amycolatopsis</taxon>
    </lineage>
</organism>
<dbReference type="InterPro" id="IPR013154">
    <property type="entry name" value="ADH-like_N"/>
</dbReference>
<dbReference type="SUPFAM" id="SSF51735">
    <property type="entry name" value="NAD(P)-binding Rossmann-fold domains"/>
    <property type="match status" value="1"/>
</dbReference>
<dbReference type="InterPro" id="IPR020843">
    <property type="entry name" value="ER"/>
</dbReference>
<dbReference type="InterPro" id="IPR011032">
    <property type="entry name" value="GroES-like_sf"/>
</dbReference>
<keyword evidence="4" id="KW-1185">Reference proteome</keyword>
<proteinExistence type="predicted"/>
<reference evidence="3 4" key="1">
    <citation type="submission" date="2017-12" db="EMBL/GenBank/DDBJ databases">
        <title>Sequencing the genomes of 1000 Actinobacteria strains.</title>
        <authorList>
            <person name="Klenk H.-P."/>
        </authorList>
    </citation>
    <scope>NUCLEOTIDE SEQUENCE [LARGE SCALE GENOMIC DNA]</scope>
    <source>
        <strain evidence="3 4">DSM 45165</strain>
    </source>
</reference>
<dbReference type="PANTHER" id="PTHR44154">
    <property type="entry name" value="QUINONE OXIDOREDUCTASE"/>
    <property type="match status" value="1"/>
</dbReference>
<name>A0A2N3WUI3_9PSEU</name>
<evidence type="ECO:0000313" key="3">
    <source>
        <dbReference type="EMBL" id="PKV97531.1"/>
    </source>
</evidence>
<dbReference type="Gene3D" id="3.90.180.10">
    <property type="entry name" value="Medium-chain alcohol dehydrogenases, catalytic domain"/>
    <property type="match status" value="1"/>
</dbReference>
<evidence type="ECO:0000256" key="1">
    <source>
        <dbReference type="ARBA" id="ARBA00022857"/>
    </source>
</evidence>
<dbReference type="Pfam" id="PF08240">
    <property type="entry name" value="ADH_N"/>
    <property type="match status" value="1"/>
</dbReference>
<dbReference type="SMART" id="SM00829">
    <property type="entry name" value="PKS_ER"/>
    <property type="match status" value="1"/>
</dbReference>
<protein>
    <submittedName>
        <fullName evidence="3">NADPH:quinone reductase-like Zn-dependent oxidoreductase</fullName>
    </submittedName>
</protein>
<accession>A0A2N3WUI3</accession>
<keyword evidence="1" id="KW-0521">NADP</keyword>
<feature type="domain" description="Enoyl reductase (ER)" evidence="2">
    <location>
        <begin position="12"/>
        <end position="313"/>
    </location>
</feature>
<dbReference type="EMBL" id="PJMY01000003">
    <property type="protein sequence ID" value="PKV97531.1"/>
    <property type="molecule type" value="Genomic_DNA"/>
</dbReference>
<comment type="caution">
    <text evidence="3">The sequence shown here is derived from an EMBL/GenBank/DDBJ whole genome shotgun (WGS) entry which is preliminary data.</text>
</comment>
<evidence type="ECO:0000259" key="2">
    <source>
        <dbReference type="SMART" id="SM00829"/>
    </source>
</evidence>
<gene>
    <name evidence="3" type="ORF">ATK30_8514</name>
</gene>